<protein>
    <submittedName>
        <fullName evidence="6">LysR family transcriptional regulator</fullName>
    </submittedName>
</protein>
<reference evidence="6 7" key="1">
    <citation type="submission" date="2018-10" db="EMBL/GenBank/DDBJ databases">
        <title>Rhodobacter sp . BO-81.</title>
        <authorList>
            <person name="Im W.T."/>
        </authorList>
    </citation>
    <scope>NUCLEOTIDE SEQUENCE [LARGE SCALE GENOMIC DNA]</scope>
    <source>
        <strain evidence="6 7">BO-81</strain>
    </source>
</reference>
<dbReference type="Gene3D" id="3.40.190.290">
    <property type="match status" value="1"/>
</dbReference>
<dbReference type="PANTHER" id="PTHR30537">
    <property type="entry name" value="HTH-TYPE TRANSCRIPTIONAL REGULATOR"/>
    <property type="match status" value="1"/>
</dbReference>
<dbReference type="SUPFAM" id="SSF46785">
    <property type="entry name" value="Winged helix' DNA-binding domain"/>
    <property type="match status" value="1"/>
</dbReference>
<keyword evidence="7" id="KW-1185">Reference proteome</keyword>
<dbReference type="Pfam" id="PF00126">
    <property type="entry name" value="HTH_1"/>
    <property type="match status" value="1"/>
</dbReference>
<dbReference type="GO" id="GO:0043565">
    <property type="term" value="F:sequence-specific DNA binding"/>
    <property type="evidence" value="ECO:0007669"/>
    <property type="project" value="TreeGrafter"/>
</dbReference>
<dbReference type="InterPro" id="IPR005119">
    <property type="entry name" value="LysR_subst-bd"/>
</dbReference>
<evidence type="ECO:0000259" key="5">
    <source>
        <dbReference type="PROSITE" id="PS50931"/>
    </source>
</evidence>
<comment type="similarity">
    <text evidence="1">Belongs to the LysR transcriptional regulatory family.</text>
</comment>
<dbReference type="GO" id="GO:0006351">
    <property type="term" value="P:DNA-templated transcription"/>
    <property type="evidence" value="ECO:0007669"/>
    <property type="project" value="TreeGrafter"/>
</dbReference>
<gene>
    <name evidence="6" type="ORF">DYS74_01670</name>
</gene>
<dbReference type="Pfam" id="PF03466">
    <property type="entry name" value="LysR_substrate"/>
    <property type="match status" value="1"/>
</dbReference>
<keyword evidence="2" id="KW-0805">Transcription regulation</keyword>
<evidence type="ECO:0000313" key="7">
    <source>
        <dbReference type="Proteomes" id="UP000279673"/>
    </source>
</evidence>
<dbReference type="Gene3D" id="1.10.10.10">
    <property type="entry name" value="Winged helix-like DNA-binding domain superfamily/Winged helix DNA-binding domain"/>
    <property type="match status" value="1"/>
</dbReference>
<dbReference type="Proteomes" id="UP000279673">
    <property type="component" value="Unassembled WGS sequence"/>
</dbReference>
<dbReference type="PROSITE" id="PS50931">
    <property type="entry name" value="HTH_LYSR"/>
    <property type="match status" value="1"/>
</dbReference>
<evidence type="ECO:0000313" key="6">
    <source>
        <dbReference type="EMBL" id="RLL73051.1"/>
    </source>
</evidence>
<dbReference type="SUPFAM" id="SSF53850">
    <property type="entry name" value="Periplasmic binding protein-like II"/>
    <property type="match status" value="1"/>
</dbReference>
<evidence type="ECO:0000256" key="4">
    <source>
        <dbReference type="ARBA" id="ARBA00023163"/>
    </source>
</evidence>
<evidence type="ECO:0000256" key="2">
    <source>
        <dbReference type="ARBA" id="ARBA00023015"/>
    </source>
</evidence>
<dbReference type="EMBL" id="RCHI01000001">
    <property type="protein sequence ID" value="RLL73051.1"/>
    <property type="molecule type" value="Genomic_DNA"/>
</dbReference>
<dbReference type="RefSeq" id="WP_121530413.1">
    <property type="nucleotide sequence ID" value="NZ_RCHI01000001.1"/>
</dbReference>
<name>A0A421BXK8_9RHOB</name>
<evidence type="ECO:0000256" key="1">
    <source>
        <dbReference type="ARBA" id="ARBA00009437"/>
    </source>
</evidence>
<dbReference type="InterPro" id="IPR058163">
    <property type="entry name" value="LysR-type_TF_proteobact-type"/>
</dbReference>
<dbReference type="InterPro" id="IPR000847">
    <property type="entry name" value="LysR_HTH_N"/>
</dbReference>
<accession>A0A421BXK8</accession>
<proteinExistence type="inferred from homology"/>
<evidence type="ECO:0000256" key="3">
    <source>
        <dbReference type="ARBA" id="ARBA00023125"/>
    </source>
</evidence>
<dbReference type="InterPro" id="IPR036390">
    <property type="entry name" value="WH_DNA-bd_sf"/>
</dbReference>
<dbReference type="GO" id="GO:0003700">
    <property type="term" value="F:DNA-binding transcription factor activity"/>
    <property type="evidence" value="ECO:0007669"/>
    <property type="project" value="InterPro"/>
</dbReference>
<dbReference type="AlphaFoldDB" id="A0A421BXK8"/>
<dbReference type="PANTHER" id="PTHR30537:SF3">
    <property type="entry name" value="TRANSCRIPTIONAL REGULATORY PROTEIN"/>
    <property type="match status" value="1"/>
</dbReference>
<keyword evidence="4" id="KW-0804">Transcription</keyword>
<organism evidence="6 7">
    <name type="scientific">Paenirhodobacter hankyongi</name>
    <dbReference type="NCBI Taxonomy" id="2294033"/>
    <lineage>
        <taxon>Bacteria</taxon>
        <taxon>Pseudomonadati</taxon>
        <taxon>Pseudomonadota</taxon>
        <taxon>Alphaproteobacteria</taxon>
        <taxon>Rhodobacterales</taxon>
        <taxon>Rhodobacter group</taxon>
        <taxon>Paenirhodobacter</taxon>
    </lineage>
</organism>
<comment type="caution">
    <text evidence="6">The sequence shown here is derived from an EMBL/GenBank/DDBJ whole genome shotgun (WGS) entry which is preliminary data.</text>
</comment>
<feature type="domain" description="HTH lysR-type" evidence="5">
    <location>
        <begin position="7"/>
        <end position="64"/>
    </location>
</feature>
<keyword evidence="3" id="KW-0238">DNA-binding</keyword>
<sequence>MDELAALQWDDIRFFLALARAGSLSRAARALRVEHSTVARRVTSLETALALRLFDRLASGWSLTAEGEELLAKAGAVEAQILGLARIAREQDPMAGRVRISAPPVLLAELLMPTVAALSAAHPGLTIDLEGSRREADMMRAEADIALRIGLPETGDLIARRIAEIGYGLYGAPGLPEGPAPRRWIGFDDSLPGLAQKRWLEAEMAGAEPAIRSNDMATMAQAARAGLGLALLPHFLGATDPALCAYPARQPAFSRPLYLILHADMRRAPRVRAVADALVADLKARLDPR</sequence>
<dbReference type="InterPro" id="IPR036388">
    <property type="entry name" value="WH-like_DNA-bd_sf"/>
</dbReference>